<sequence length="125" mass="13647">MPVIPAPDYDGADNDRLFQVRNEKLLRTASAYQARRIHTSGPEKHAAIPSSDAIGASGGAPFPSHSRPMGNSLKQRPPPQQSGRYYFEADPTPVPEAHEPSSPRHFNNSNNGAPRNNNGHKHSFV</sequence>
<dbReference type="WBParaSite" id="PSU_v2.g20219.t1">
    <property type="protein sequence ID" value="PSU_v2.g20219.t1"/>
    <property type="gene ID" value="PSU_v2.g20219"/>
</dbReference>
<dbReference type="AlphaFoldDB" id="A0A914YIQ1"/>
<dbReference type="Proteomes" id="UP000887577">
    <property type="component" value="Unplaced"/>
</dbReference>
<protein>
    <submittedName>
        <fullName evidence="3">Uncharacterized protein</fullName>
    </submittedName>
</protein>
<evidence type="ECO:0000313" key="2">
    <source>
        <dbReference type="Proteomes" id="UP000887577"/>
    </source>
</evidence>
<reference evidence="3" key="1">
    <citation type="submission" date="2022-11" db="UniProtKB">
        <authorList>
            <consortium name="WormBaseParasite"/>
        </authorList>
    </citation>
    <scope>IDENTIFICATION</scope>
</reference>
<feature type="region of interest" description="Disordered" evidence="1">
    <location>
        <begin position="34"/>
        <end position="125"/>
    </location>
</feature>
<name>A0A914YIQ1_9BILA</name>
<keyword evidence="2" id="KW-1185">Reference proteome</keyword>
<evidence type="ECO:0000313" key="3">
    <source>
        <dbReference type="WBParaSite" id="PSU_v2.g20219.t1"/>
    </source>
</evidence>
<evidence type="ECO:0000256" key="1">
    <source>
        <dbReference type="SAM" id="MobiDB-lite"/>
    </source>
</evidence>
<accession>A0A914YIQ1</accession>
<organism evidence="2 3">
    <name type="scientific">Panagrolaimus superbus</name>
    <dbReference type="NCBI Taxonomy" id="310955"/>
    <lineage>
        <taxon>Eukaryota</taxon>
        <taxon>Metazoa</taxon>
        <taxon>Ecdysozoa</taxon>
        <taxon>Nematoda</taxon>
        <taxon>Chromadorea</taxon>
        <taxon>Rhabditida</taxon>
        <taxon>Tylenchina</taxon>
        <taxon>Panagrolaimomorpha</taxon>
        <taxon>Panagrolaimoidea</taxon>
        <taxon>Panagrolaimidae</taxon>
        <taxon>Panagrolaimus</taxon>
    </lineage>
</organism>
<feature type="compositionally biased region" description="Low complexity" evidence="1">
    <location>
        <begin position="107"/>
        <end position="117"/>
    </location>
</feature>
<proteinExistence type="predicted"/>